<feature type="domain" description="Apple" evidence="17">
    <location>
        <begin position="342"/>
        <end position="421"/>
    </location>
</feature>
<keyword evidence="8" id="KW-0067">ATP-binding</keyword>
<dbReference type="PROSITE" id="PS00108">
    <property type="entry name" value="PROTEIN_KINASE_ST"/>
    <property type="match status" value="1"/>
</dbReference>
<keyword evidence="5" id="KW-0812">Transmembrane</keyword>
<comment type="similarity">
    <text evidence="2">In the N-terminal section; belongs to the leguminous lectin family.</text>
</comment>
<feature type="chain" id="PRO_5034918556" evidence="14">
    <location>
        <begin position="28"/>
        <end position="631"/>
    </location>
</feature>
<dbReference type="GO" id="GO:0005886">
    <property type="term" value="C:plasma membrane"/>
    <property type="evidence" value="ECO:0007669"/>
    <property type="project" value="UniProtKB-SubCell"/>
</dbReference>
<organism evidence="18 19">
    <name type="scientific">Phoenix dactylifera</name>
    <name type="common">Date palm</name>
    <dbReference type="NCBI Taxonomy" id="42345"/>
    <lineage>
        <taxon>Eukaryota</taxon>
        <taxon>Viridiplantae</taxon>
        <taxon>Streptophyta</taxon>
        <taxon>Embryophyta</taxon>
        <taxon>Tracheophyta</taxon>
        <taxon>Spermatophyta</taxon>
        <taxon>Magnoliopsida</taxon>
        <taxon>Liliopsida</taxon>
        <taxon>Arecaceae</taxon>
        <taxon>Coryphoideae</taxon>
        <taxon>Phoeniceae</taxon>
        <taxon>Phoenix</taxon>
    </lineage>
</organism>
<evidence type="ECO:0000256" key="5">
    <source>
        <dbReference type="ARBA" id="ARBA00022692"/>
    </source>
</evidence>
<keyword evidence="12" id="KW-0675">Receptor</keyword>
<dbReference type="InterPro" id="IPR008271">
    <property type="entry name" value="Ser/Thr_kinase_AS"/>
</dbReference>
<evidence type="ECO:0000256" key="7">
    <source>
        <dbReference type="ARBA" id="ARBA00022741"/>
    </source>
</evidence>
<dbReference type="SUPFAM" id="SSF56112">
    <property type="entry name" value="Protein kinase-like (PK-like)"/>
    <property type="match status" value="1"/>
</dbReference>
<reference evidence="19" key="1">
    <citation type="submission" date="2025-08" db="UniProtKB">
        <authorList>
            <consortium name="RefSeq"/>
        </authorList>
    </citation>
    <scope>IDENTIFICATION</scope>
    <source>
        <tissue evidence="19">Young leaves</tissue>
    </source>
</reference>
<keyword evidence="10" id="KW-0472">Membrane</keyword>
<feature type="signal peptide" evidence="14">
    <location>
        <begin position="1"/>
        <end position="27"/>
    </location>
</feature>
<dbReference type="GO" id="GO:0004672">
    <property type="term" value="F:protein kinase activity"/>
    <property type="evidence" value="ECO:0007669"/>
    <property type="project" value="InterPro"/>
</dbReference>
<dbReference type="SMART" id="SM00473">
    <property type="entry name" value="PAN_AP"/>
    <property type="match status" value="1"/>
</dbReference>
<dbReference type="Pfam" id="PF08276">
    <property type="entry name" value="PAN_2"/>
    <property type="match status" value="1"/>
</dbReference>
<dbReference type="SUPFAM" id="SSF51110">
    <property type="entry name" value="alpha-D-mannose-specific plant lectins"/>
    <property type="match status" value="1"/>
</dbReference>
<evidence type="ECO:0000256" key="1">
    <source>
        <dbReference type="ARBA" id="ARBA00004251"/>
    </source>
</evidence>
<evidence type="ECO:0000256" key="11">
    <source>
        <dbReference type="ARBA" id="ARBA00023157"/>
    </source>
</evidence>
<dbReference type="CDD" id="cd00028">
    <property type="entry name" value="B_lectin"/>
    <property type="match status" value="1"/>
</dbReference>
<dbReference type="PANTHER" id="PTHR32444:SF242">
    <property type="entry name" value="G-TYPE LECTIN S-RECEPTOR-LIKE SERINE_THREONINE-PROTEIN KINASE RKS1"/>
    <property type="match status" value="1"/>
</dbReference>
<evidence type="ECO:0000256" key="9">
    <source>
        <dbReference type="ARBA" id="ARBA00022989"/>
    </source>
</evidence>
<dbReference type="PROSITE" id="PS50927">
    <property type="entry name" value="BULB_LECTIN"/>
    <property type="match status" value="1"/>
</dbReference>
<dbReference type="InterPro" id="IPR036426">
    <property type="entry name" value="Bulb-type_lectin_dom_sf"/>
</dbReference>
<dbReference type="OrthoDB" id="4062651at2759"/>
<dbReference type="Pfam" id="PF00954">
    <property type="entry name" value="S_locus_glycop"/>
    <property type="match status" value="1"/>
</dbReference>
<dbReference type="PROSITE" id="PS50011">
    <property type="entry name" value="PROTEIN_KINASE_DOM"/>
    <property type="match status" value="1"/>
</dbReference>
<accession>A0A8B8ZGI7</accession>
<evidence type="ECO:0000256" key="3">
    <source>
        <dbReference type="ARBA" id="ARBA00010217"/>
    </source>
</evidence>
<dbReference type="FunFam" id="3.30.200.20:FF:000924">
    <property type="entry name" value="Uncharacterized protein"/>
    <property type="match status" value="1"/>
</dbReference>
<evidence type="ECO:0000256" key="2">
    <source>
        <dbReference type="ARBA" id="ARBA00008536"/>
    </source>
</evidence>
<evidence type="ECO:0000256" key="10">
    <source>
        <dbReference type="ARBA" id="ARBA00023136"/>
    </source>
</evidence>
<gene>
    <name evidence="19" type="primary">LOC103717328</name>
</gene>
<dbReference type="InterPro" id="IPR003609">
    <property type="entry name" value="Pan_app"/>
</dbReference>
<dbReference type="RefSeq" id="XP_038972402.1">
    <property type="nucleotide sequence ID" value="XM_039116474.1"/>
</dbReference>
<dbReference type="GO" id="GO:0048544">
    <property type="term" value="P:recognition of pollen"/>
    <property type="evidence" value="ECO:0007669"/>
    <property type="project" value="InterPro"/>
</dbReference>
<keyword evidence="9" id="KW-1133">Transmembrane helix</keyword>
<sequence length="631" mass="70541">MMGDRSSIHGCRVLPFLILFTIKFSHSADTLFPNQSIKDGETLFSANRTFALGFFSPSGSLNRYVGVWYHKLPVQTVVWVGNRGQPVFDNSGYLTIDGKGNLIILDSIGRSITIASNSGATNLTAATLTDTGNLFLREWSDGREGQALWQSFDNPTDTLIPGMRMGMYGKKNQFLTSWTSSEDPAQGDFSVGIDPNGTKQFIIWRKGQVYWKSGVWTGKNFSSVPEMTPTYYIYFSYMPTWNGDYYSYSVNDSSKPTRTVMDVSGQINQVAWVETSQEWVQIWAGPTNYSCEIPTSCGANGLCNNHSTPTCNCLDGFEPRSDLAWNSGNWAGGCVRREMLECGNGDEFLKLKGVKLPIFFLDTGVSSIGIEDCKAKCAPNCSCTAYASAHENGTGCLLWFGDLLGLQAHHDATQDLYVRLAASELNHTAGMLEGHELAVKRLSRSSGQGVVEFRNEISLIANLQHRNLVRLLGYCIQGEEKLLIYEYMPNKSLDIYIFDPIKAAELDWKKRLDIIEGIAQGLLYLHKYSRLRVIHRDLKASNILLDSEMNPKISDFGTARIFERNESQANTNRVVGTYGYMSPKYAMEGLFSEKSDVFSFGVLLLEILSGKKNRNLHWQNQSLNLLGYIRN</sequence>
<evidence type="ECO:0000256" key="14">
    <source>
        <dbReference type="SAM" id="SignalP"/>
    </source>
</evidence>
<dbReference type="InterPro" id="IPR000858">
    <property type="entry name" value="S_locus_glycoprot_dom"/>
</dbReference>
<keyword evidence="6 14" id="KW-0732">Signal</keyword>
<dbReference type="PROSITE" id="PS50948">
    <property type="entry name" value="PAN"/>
    <property type="match status" value="1"/>
</dbReference>
<dbReference type="GO" id="GO:0005524">
    <property type="term" value="F:ATP binding"/>
    <property type="evidence" value="ECO:0007669"/>
    <property type="project" value="UniProtKB-KW"/>
</dbReference>
<dbReference type="Pfam" id="PF07714">
    <property type="entry name" value="PK_Tyr_Ser-Thr"/>
    <property type="match status" value="1"/>
</dbReference>
<dbReference type="KEGG" id="pda:103717328"/>
<keyword evidence="4" id="KW-1003">Cell membrane</keyword>
<proteinExistence type="inferred from homology"/>
<evidence type="ECO:0000256" key="12">
    <source>
        <dbReference type="ARBA" id="ARBA00023170"/>
    </source>
</evidence>
<dbReference type="Gene3D" id="1.10.510.10">
    <property type="entry name" value="Transferase(Phosphotransferase) domain 1"/>
    <property type="match status" value="1"/>
</dbReference>
<dbReference type="Gene3D" id="2.90.10.10">
    <property type="entry name" value="Bulb-type lectin domain"/>
    <property type="match status" value="1"/>
</dbReference>
<evidence type="ECO:0000313" key="19">
    <source>
        <dbReference type="RefSeq" id="XP_038972402.1"/>
    </source>
</evidence>
<comment type="similarity">
    <text evidence="3">In the C-terminal section; belongs to the protein kinase superfamily. Ser/Thr protein kinase family.</text>
</comment>
<dbReference type="InterPro" id="IPR001480">
    <property type="entry name" value="Bulb-type_lectin_dom"/>
</dbReference>
<protein>
    <submittedName>
        <fullName evidence="19">G-type lectin S-receptor-like serine/threonine-protein kinase At4g27290</fullName>
    </submittedName>
</protein>
<evidence type="ECO:0000256" key="8">
    <source>
        <dbReference type="ARBA" id="ARBA00022840"/>
    </source>
</evidence>
<feature type="domain" description="Protein kinase" evidence="15">
    <location>
        <begin position="398"/>
        <end position="631"/>
    </location>
</feature>
<keyword evidence="7" id="KW-0547">Nucleotide-binding</keyword>
<dbReference type="FunFam" id="1.10.510.10:FF:000240">
    <property type="entry name" value="Lectin-domain containing receptor kinase A4.3"/>
    <property type="match status" value="1"/>
</dbReference>
<dbReference type="GO" id="GO:0002229">
    <property type="term" value="P:defense response to oomycetes"/>
    <property type="evidence" value="ECO:0007669"/>
    <property type="project" value="UniProtKB-ARBA"/>
</dbReference>
<feature type="domain" description="Bulb-type lectin" evidence="16">
    <location>
        <begin position="28"/>
        <end position="149"/>
    </location>
</feature>
<evidence type="ECO:0000256" key="13">
    <source>
        <dbReference type="ARBA" id="ARBA00023180"/>
    </source>
</evidence>
<dbReference type="GeneID" id="103717328"/>
<dbReference type="FunFam" id="2.90.10.10:FF:000005">
    <property type="entry name" value="G-type lectin S-receptor-like serine/threonine-protein kinase"/>
    <property type="match status" value="1"/>
</dbReference>
<evidence type="ECO:0000313" key="18">
    <source>
        <dbReference type="Proteomes" id="UP000228380"/>
    </source>
</evidence>
<evidence type="ECO:0000259" key="16">
    <source>
        <dbReference type="PROSITE" id="PS50927"/>
    </source>
</evidence>
<evidence type="ECO:0000256" key="6">
    <source>
        <dbReference type="ARBA" id="ARBA00022729"/>
    </source>
</evidence>
<evidence type="ECO:0000259" key="17">
    <source>
        <dbReference type="PROSITE" id="PS50948"/>
    </source>
</evidence>
<evidence type="ECO:0000259" key="15">
    <source>
        <dbReference type="PROSITE" id="PS50011"/>
    </source>
</evidence>
<dbReference type="InterPro" id="IPR011009">
    <property type="entry name" value="Kinase-like_dom_sf"/>
</dbReference>
<dbReference type="SMART" id="SM00220">
    <property type="entry name" value="S_TKc"/>
    <property type="match status" value="1"/>
</dbReference>
<dbReference type="InterPro" id="IPR001245">
    <property type="entry name" value="Ser-Thr/Tyr_kinase_cat_dom"/>
</dbReference>
<keyword evidence="18" id="KW-1185">Reference proteome</keyword>
<dbReference type="Proteomes" id="UP000228380">
    <property type="component" value="Unplaced"/>
</dbReference>
<keyword evidence="13" id="KW-0325">Glycoprotein</keyword>
<dbReference type="CDD" id="cd01098">
    <property type="entry name" value="PAN_AP_plant"/>
    <property type="match status" value="1"/>
</dbReference>
<comment type="subcellular location">
    <subcellularLocation>
        <location evidence="1">Cell membrane</location>
        <topology evidence="1">Single-pass type I membrane protein</topology>
    </subcellularLocation>
</comment>
<dbReference type="AlphaFoldDB" id="A0A8B8ZGI7"/>
<dbReference type="PANTHER" id="PTHR32444">
    <property type="entry name" value="BULB-TYPE LECTIN DOMAIN-CONTAINING PROTEIN"/>
    <property type="match status" value="1"/>
</dbReference>
<dbReference type="SMART" id="SM00108">
    <property type="entry name" value="B_lectin"/>
    <property type="match status" value="1"/>
</dbReference>
<keyword evidence="11" id="KW-1015">Disulfide bond</keyword>
<dbReference type="Gene3D" id="3.30.200.20">
    <property type="entry name" value="Phosphorylase Kinase, domain 1"/>
    <property type="match status" value="1"/>
</dbReference>
<name>A0A8B8ZGI7_PHODC</name>
<dbReference type="InterPro" id="IPR000719">
    <property type="entry name" value="Prot_kinase_dom"/>
</dbReference>
<evidence type="ECO:0000256" key="4">
    <source>
        <dbReference type="ARBA" id="ARBA00022475"/>
    </source>
</evidence>
<dbReference type="Pfam" id="PF01453">
    <property type="entry name" value="B_lectin"/>
    <property type="match status" value="1"/>
</dbReference>